<evidence type="ECO:0000256" key="1">
    <source>
        <dbReference type="SAM" id="Phobius"/>
    </source>
</evidence>
<feature type="transmembrane region" description="Helical" evidence="1">
    <location>
        <begin position="21"/>
        <end position="42"/>
    </location>
</feature>
<dbReference type="Proteomes" id="UP000263754">
    <property type="component" value="Unassembled WGS sequence"/>
</dbReference>
<dbReference type="EMBL" id="QSOF01000023">
    <property type="protein sequence ID" value="RGI73729.1"/>
    <property type="molecule type" value="Genomic_DNA"/>
</dbReference>
<proteinExistence type="predicted"/>
<accession>A0A374MQI8</accession>
<comment type="caution">
    <text evidence="2">The sequence shown here is derived from an EMBL/GenBank/DDBJ whole genome shotgun (WGS) entry which is preliminary data.</text>
</comment>
<reference evidence="2 3" key="1">
    <citation type="submission" date="2018-08" db="EMBL/GenBank/DDBJ databases">
        <title>A genome reference for cultivated species of the human gut microbiota.</title>
        <authorList>
            <person name="Zou Y."/>
            <person name="Xue W."/>
            <person name="Luo G."/>
        </authorList>
    </citation>
    <scope>NUCLEOTIDE SEQUENCE [LARGE SCALE GENOMIC DNA]</scope>
    <source>
        <strain evidence="2 3">TM10-17</strain>
    </source>
</reference>
<keyword evidence="1" id="KW-1133">Transmembrane helix</keyword>
<keyword evidence="1" id="KW-0812">Transmembrane</keyword>
<evidence type="ECO:0000313" key="2">
    <source>
        <dbReference type="EMBL" id="RGI73729.1"/>
    </source>
</evidence>
<protein>
    <submittedName>
        <fullName evidence="2">DUF4133 domain-containing protein</fullName>
    </submittedName>
</protein>
<gene>
    <name evidence="2" type="ORF">DXD90_15155</name>
</gene>
<sequence>MEYRINKGAGRPIEFKGLKSQYLFIFAGGLVSVFLVVVILYMAGVSQWVCLTLGVFSGSLTVWMTFRLNARYGEHGLMKALAEKSHPRYLTVRRRIRSLLTPKKKKKK</sequence>
<dbReference type="AlphaFoldDB" id="A0A374MQI8"/>
<name>A0A374MQI8_BACUN</name>
<organism evidence="2 3">
    <name type="scientific">Bacteroides uniformis</name>
    <dbReference type="NCBI Taxonomy" id="820"/>
    <lineage>
        <taxon>Bacteria</taxon>
        <taxon>Pseudomonadati</taxon>
        <taxon>Bacteroidota</taxon>
        <taxon>Bacteroidia</taxon>
        <taxon>Bacteroidales</taxon>
        <taxon>Bacteroidaceae</taxon>
        <taxon>Bacteroides</taxon>
    </lineage>
</organism>
<dbReference type="Pfam" id="PF13571">
    <property type="entry name" value="DUF4133"/>
    <property type="match status" value="1"/>
</dbReference>
<evidence type="ECO:0000313" key="3">
    <source>
        <dbReference type="Proteomes" id="UP000263754"/>
    </source>
</evidence>
<dbReference type="RefSeq" id="WP_117963555.1">
    <property type="nucleotide sequence ID" value="NZ_QSOF01000023.1"/>
</dbReference>
<keyword evidence="1" id="KW-0472">Membrane</keyword>
<feature type="transmembrane region" description="Helical" evidence="1">
    <location>
        <begin position="48"/>
        <end position="66"/>
    </location>
</feature>
<dbReference type="InterPro" id="IPR025407">
    <property type="entry name" value="DUF4133"/>
</dbReference>